<dbReference type="InterPro" id="IPR010981">
    <property type="entry name" value="SinR/SinI_dimer_dom"/>
</dbReference>
<evidence type="ECO:0000313" key="5">
    <source>
        <dbReference type="Proteomes" id="UP000595254"/>
    </source>
</evidence>
<feature type="domain" description="Sin" evidence="3">
    <location>
        <begin position="65"/>
        <end position="103"/>
    </location>
</feature>
<dbReference type="PANTHER" id="PTHR46797:SF1">
    <property type="entry name" value="METHYLPHOSPHONATE SYNTHASE"/>
    <property type="match status" value="1"/>
</dbReference>
<evidence type="ECO:0000259" key="2">
    <source>
        <dbReference type="PROSITE" id="PS50943"/>
    </source>
</evidence>
<proteinExistence type="predicted"/>
<dbReference type="InterPro" id="IPR001387">
    <property type="entry name" value="Cro/C1-type_HTH"/>
</dbReference>
<dbReference type="GO" id="GO:0046983">
    <property type="term" value="F:protein dimerization activity"/>
    <property type="evidence" value="ECO:0007669"/>
    <property type="project" value="InterPro"/>
</dbReference>
<gene>
    <name evidence="4" type="ORF">I6J18_02080</name>
</gene>
<keyword evidence="5" id="KW-1185">Reference proteome</keyword>
<feature type="domain" description="HTH cro/C1-type" evidence="2">
    <location>
        <begin position="6"/>
        <end position="61"/>
    </location>
</feature>
<dbReference type="SMART" id="SM00530">
    <property type="entry name" value="HTH_XRE"/>
    <property type="match status" value="1"/>
</dbReference>
<dbReference type="PANTHER" id="PTHR46797">
    <property type="entry name" value="HTH-TYPE TRANSCRIPTIONAL REGULATOR"/>
    <property type="match status" value="1"/>
</dbReference>
<dbReference type="InterPro" id="IPR036281">
    <property type="entry name" value="SinR/SinI_dimer_dom_sf"/>
</dbReference>
<name>A0A974S0P2_PERPY</name>
<reference evidence="4 5" key="1">
    <citation type="submission" date="2021-01" db="EMBL/GenBank/DDBJ databases">
        <title>FDA dAtabase for Regulatory Grade micrObial Sequences (FDA-ARGOS): Supporting development and validation of Infectious Disease Dx tests.</title>
        <authorList>
            <person name="Nelson B."/>
            <person name="Plummer A."/>
            <person name="Tallon L."/>
            <person name="Sadzewicz L."/>
            <person name="Zhao X."/>
            <person name="Boylan J."/>
            <person name="Ott S."/>
            <person name="Bowen H."/>
            <person name="Vavikolanu K."/>
            <person name="Mehta A."/>
            <person name="Aluvathingal J."/>
            <person name="Nadendla S."/>
            <person name="Myers T."/>
            <person name="Yan Y."/>
            <person name="Sichtig H."/>
        </authorList>
    </citation>
    <scope>NUCLEOTIDE SEQUENCE [LARGE SCALE GENOMIC DNA]</scope>
    <source>
        <strain evidence="4 5">FDAARGOS_1161</strain>
    </source>
</reference>
<dbReference type="KEGG" id="ppsr:I6J18_02080"/>
<evidence type="ECO:0000313" key="4">
    <source>
        <dbReference type="EMBL" id="QQT00744.1"/>
    </source>
</evidence>
<dbReference type="Proteomes" id="UP000595254">
    <property type="component" value="Chromosome"/>
</dbReference>
<dbReference type="EMBL" id="CP068053">
    <property type="protein sequence ID" value="QQT00744.1"/>
    <property type="molecule type" value="Genomic_DNA"/>
</dbReference>
<keyword evidence="1" id="KW-0238">DNA-binding</keyword>
<dbReference type="AlphaFoldDB" id="A0A974S0P2"/>
<dbReference type="GO" id="GO:0005829">
    <property type="term" value="C:cytosol"/>
    <property type="evidence" value="ECO:0007669"/>
    <property type="project" value="TreeGrafter"/>
</dbReference>
<dbReference type="PROSITE" id="PS50943">
    <property type="entry name" value="HTH_CROC1"/>
    <property type="match status" value="1"/>
</dbReference>
<dbReference type="PROSITE" id="PS51500">
    <property type="entry name" value="SIN"/>
    <property type="match status" value="1"/>
</dbReference>
<dbReference type="InterPro" id="IPR010982">
    <property type="entry name" value="Lambda_DNA-bd_dom_sf"/>
</dbReference>
<dbReference type="RefSeq" id="WP_040372950.1">
    <property type="nucleotide sequence ID" value="NZ_CP068053.1"/>
</dbReference>
<dbReference type="SUPFAM" id="SSF47406">
    <property type="entry name" value="SinR repressor dimerisation domain-like"/>
    <property type="match status" value="1"/>
</dbReference>
<dbReference type="GO" id="GO:0003677">
    <property type="term" value="F:DNA binding"/>
    <property type="evidence" value="ECO:0007669"/>
    <property type="project" value="UniProtKB-KW"/>
</dbReference>
<sequence length="112" mass="13183">MIGKNIAELRKRRGFTLSQLAERANMSKSYLSNIERDLNRNPSLEVMKKIGAVLNVDLLTLLNTNNNEEPTYFLDREWIELINELQDSGMTKEQIPQYKILIEFIKWQNKKL</sequence>
<dbReference type="GO" id="GO:0003700">
    <property type="term" value="F:DNA-binding transcription factor activity"/>
    <property type="evidence" value="ECO:0007669"/>
    <property type="project" value="TreeGrafter"/>
</dbReference>
<dbReference type="Gene3D" id="1.10.260.40">
    <property type="entry name" value="lambda repressor-like DNA-binding domains"/>
    <property type="match status" value="1"/>
</dbReference>
<evidence type="ECO:0000256" key="1">
    <source>
        <dbReference type="ARBA" id="ARBA00023125"/>
    </source>
</evidence>
<dbReference type="CDD" id="cd00093">
    <property type="entry name" value="HTH_XRE"/>
    <property type="match status" value="1"/>
</dbReference>
<protein>
    <submittedName>
        <fullName evidence="4">Helix-turn-helix domain-containing protein</fullName>
    </submittedName>
</protein>
<evidence type="ECO:0000259" key="3">
    <source>
        <dbReference type="PROSITE" id="PS51500"/>
    </source>
</evidence>
<organism evidence="4 5">
    <name type="scientific">Peribacillus psychrosaccharolyticus</name>
    <name type="common">Bacillus psychrosaccharolyticus</name>
    <dbReference type="NCBI Taxonomy" id="1407"/>
    <lineage>
        <taxon>Bacteria</taxon>
        <taxon>Bacillati</taxon>
        <taxon>Bacillota</taxon>
        <taxon>Bacilli</taxon>
        <taxon>Bacillales</taxon>
        <taxon>Bacillaceae</taxon>
        <taxon>Peribacillus</taxon>
    </lineage>
</organism>
<accession>A0A974S0P2</accession>
<dbReference type="InterPro" id="IPR050807">
    <property type="entry name" value="TransReg_Diox_bact_type"/>
</dbReference>
<dbReference type="Pfam" id="PF01381">
    <property type="entry name" value="HTH_3"/>
    <property type="match status" value="1"/>
</dbReference>
<dbReference type="SUPFAM" id="SSF47413">
    <property type="entry name" value="lambda repressor-like DNA-binding domains"/>
    <property type="match status" value="1"/>
</dbReference>